<accession>A0A2R6R3X3</accession>
<protein>
    <submittedName>
        <fullName evidence="1">Uncharacterized protein</fullName>
    </submittedName>
</protein>
<evidence type="ECO:0000313" key="1">
    <source>
        <dbReference type="EMBL" id="PSS19932.1"/>
    </source>
</evidence>
<dbReference type="EMBL" id="MLYV02000282">
    <property type="protein sequence ID" value="PSS19932.1"/>
    <property type="molecule type" value="Genomic_DNA"/>
</dbReference>
<dbReference type="AlphaFoldDB" id="A0A2R6R3X3"/>
<evidence type="ECO:0000313" key="2">
    <source>
        <dbReference type="Proteomes" id="UP000186601"/>
    </source>
</evidence>
<proteinExistence type="predicted"/>
<keyword evidence="2" id="KW-1185">Reference proteome</keyword>
<comment type="caution">
    <text evidence="1">The sequence shown here is derived from an EMBL/GenBank/DDBJ whole genome shotgun (WGS) entry which is preliminary data.</text>
</comment>
<name>A0A2R6R3X3_9APHY</name>
<dbReference type="Proteomes" id="UP000186601">
    <property type="component" value="Unassembled WGS sequence"/>
</dbReference>
<reference evidence="1 2" key="1">
    <citation type="submission" date="2018-02" db="EMBL/GenBank/DDBJ databases">
        <title>Genome sequence of the basidiomycete white-rot fungus Phlebia centrifuga.</title>
        <authorList>
            <person name="Granchi Z."/>
            <person name="Peng M."/>
            <person name="de Vries R.P."/>
            <person name="Hilden K."/>
            <person name="Makela M.R."/>
            <person name="Grigoriev I."/>
            <person name="Riley R."/>
        </authorList>
    </citation>
    <scope>NUCLEOTIDE SEQUENCE [LARGE SCALE GENOMIC DNA]</scope>
    <source>
        <strain evidence="1 2">FBCC195</strain>
    </source>
</reference>
<gene>
    <name evidence="1" type="ORF">PHLCEN_2v3105</name>
</gene>
<sequence length="74" mass="9087">MVERCWNTYDGPSREWMGQCRPKRDIWLFGIWERRGPRDRKQRYLEVYRNEALKITPPPVTTREQVSLDTKFKD</sequence>
<organism evidence="1 2">
    <name type="scientific">Hermanssonia centrifuga</name>
    <dbReference type="NCBI Taxonomy" id="98765"/>
    <lineage>
        <taxon>Eukaryota</taxon>
        <taxon>Fungi</taxon>
        <taxon>Dikarya</taxon>
        <taxon>Basidiomycota</taxon>
        <taxon>Agaricomycotina</taxon>
        <taxon>Agaricomycetes</taxon>
        <taxon>Polyporales</taxon>
        <taxon>Meruliaceae</taxon>
        <taxon>Hermanssonia</taxon>
    </lineage>
</organism>